<evidence type="ECO:0008006" key="4">
    <source>
        <dbReference type="Google" id="ProtNLM"/>
    </source>
</evidence>
<keyword evidence="3" id="KW-1185">Reference proteome</keyword>
<organism evidence="2 3">
    <name type="scientific">Cladorrhinum samala</name>
    <dbReference type="NCBI Taxonomy" id="585594"/>
    <lineage>
        <taxon>Eukaryota</taxon>
        <taxon>Fungi</taxon>
        <taxon>Dikarya</taxon>
        <taxon>Ascomycota</taxon>
        <taxon>Pezizomycotina</taxon>
        <taxon>Sordariomycetes</taxon>
        <taxon>Sordariomycetidae</taxon>
        <taxon>Sordariales</taxon>
        <taxon>Podosporaceae</taxon>
        <taxon>Cladorrhinum</taxon>
    </lineage>
</organism>
<dbReference type="Proteomes" id="UP001321749">
    <property type="component" value="Unassembled WGS sequence"/>
</dbReference>
<evidence type="ECO:0000313" key="3">
    <source>
        <dbReference type="Proteomes" id="UP001321749"/>
    </source>
</evidence>
<dbReference type="AlphaFoldDB" id="A0AAV9I1E0"/>
<comment type="caution">
    <text evidence="2">The sequence shown here is derived from an EMBL/GenBank/DDBJ whole genome shotgun (WGS) entry which is preliminary data.</text>
</comment>
<reference evidence="2" key="1">
    <citation type="journal article" date="2023" name="Mol. Phylogenet. Evol.">
        <title>Genome-scale phylogeny and comparative genomics of the fungal order Sordariales.</title>
        <authorList>
            <person name="Hensen N."/>
            <person name="Bonometti L."/>
            <person name="Westerberg I."/>
            <person name="Brannstrom I.O."/>
            <person name="Guillou S."/>
            <person name="Cros-Aarteil S."/>
            <person name="Calhoun S."/>
            <person name="Haridas S."/>
            <person name="Kuo A."/>
            <person name="Mondo S."/>
            <person name="Pangilinan J."/>
            <person name="Riley R."/>
            <person name="LaButti K."/>
            <person name="Andreopoulos B."/>
            <person name="Lipzen A."/>
            <person name="Chen C."/>
            <person name="Yan M."/>
            <person name="Daum C."/>
            <person name="Ng V."/>
            <person name="Clum A."/>
            <person name="Steindorff A."/>
            <person name="Ohm R.A."/>
            <person name="Martin F."/>
            <person name="Silar P."/>
            <person name="Natvig D.O."/>
            <person name="Lalanne C."/>
            <person name="Gautier V."/>
            <person name="Ament-Velasquez S.L."/>
            <person name="Kruys A."/>
            <person name="Hutchinson M.I."/>
            <person name="Powell A.J."/>
            <person name="Barry K."/>
            <person name="Miller A.N."/>
            <person name="Grigoriev I.V."/>
            <person name="Debuchy R."/>
            <person name="Gladieux P."/>
            <person name="Hiltunen Thoren M."/>
            <person name="Johannesson H."/>
        </authorList>
    </citation>
    <scope>NUCLEOTIDE SEQUENCE</scope>
    <source>
        <strain evidence="2">PSN324</strain>
    </source>
</reference>
<proteinExistence type="predicted"/>
<evidence type="ECO:0000313" key="2">
    <source>
        <dbReference type="EMBL" id="KAK4465622.1"/>
    </source>
</evidence>
<feature type="chain" id="PRO_5043765419" description="Secreted protein" evidence="1">
    <location>
        <begin position="21"/>
        <end position="124"/>
    </location>
</feature>
<accession>A0AAV9I1E0</accession>
<sequence>MKNSPCHVSCMLAIFPTSSAAPGTVACGSIDCINLVSGLHASRVLQAWLWTIPCLVQCLFSIHPLCGRGHHVGVIENLSCHLEKLFFNMLCDISGGRWGKPHFAAILLPASVSFMPALHHRLYH</sequence>
<protein>
    <recommendedName>
        <fullName evidence="4">Secreted protein</fullName>
    </recommendedName>
</protein>
<dbReference type="PROSITE" id="PS51257">
    <property type="entry name" value="PROKAR_LIPOPROTEIN"/>
    <property type="match status" value="1"/>
</dbReference>
<evidence type="ECO:0000256" key="1">
    <source>
        <dbReference type="SAM" id="SignalP"/>
    </source>
</evidence>
<gene>
    <name evidence="2" type="ORF">QBC42DRAFT_8413</name>
</gene>
<keyword evidence="1" id="KW-0732">Signal</keyword>
<dbReference type="EMBL" id="MU864938">
    <property type="protein sequence ID" value="KAK4465622.1"/>
    <property type="molecule type" value="Genomic_DNA"/>
</dbReference>
<reference evidence="2" key="2">
    <citation type="submission" date="2023-06" db="EMBL/GenBank/DDBJ databases">
        <authorList>
            <consortium name="Lawrence Berkeley National Laboratory"/>
            <person name="Mondo S.J."/>
            <person name="Hensen N."/>
            <person name="Bonometti L."/>
            <person name="Westerberg I."/>
            <person name="Brannstrom I.O."/>
            <person name="Guillou S."/>
            <person name="Cros-Aarteil S."/>
            <person name="Calhoun S."/>
            <person name="Haridas S."/>
            <person name="Kuo A."/>
            <person name="Pangilinan J."/>
            <person name="Riley R."/>
            <person name="Labutti K."/>
            <person name="Andreopoulos B."/>
            <person name="Lipzen A."/>
            <person name="Chen C."/>
            <person name="Yanf M."/>
            <person name="Daum C."/>
            <person name="Ng V."/>
            <person name="Clum A."/>
            <person name="Steindorff A."/>
            <person name="Ohm R."/>
            <person name="Martin F."/>
            <person name="Silar P."/>
            <person name="Natvig D."/>
            <person name="Lalanne C."/>
            <person name="Gautier V."/>
            <person name="Ament-Velasquez S.L."/>
            <person name="Kruys A."/>
            <person name="Hutchinson M.I."/>
            <person name="Powell A.J."/>
            <person name="Barry K."/>
            <person name="Miller A.N."/>
            <person name="Grigoriev I.V."/>
            <person name="Debuchy R."/>
            <person name="Gladieux P."/>
            <person name="Thoren M.H."/>
            <person name="Johannesson H."/>
        </authorList>
    </citation>
    <scope>NUCLEOTIDE SEQUENCE</scope>
    <source>
        <strain evidence="2">PSN324</strain>
    </source>
</reference>
<name>A0AAV9I1E0_9PEZI</name>
<feature type="signal peptide" evidence="1">
    <location>
        <begin position="1"/>
        <end position="20"/>
    </location>
</feature>